<reference evidence="3" key="1">
    <citation type="submission" date="2013-12" db="EMBL/GenBank/DDBJ databases">
        <title>A Varibaculum cambriense genome reconstructed from a premature infant gut community with otherwise low bacterial novelty that shifts toward anaerobic metabolism during the third week of life.</title>
        <authorList>
            <person name="Brown C.T."/>
            <person name="Sharon I."/>
            <person name="Thomas B.C."/>
            <person name="Castelle C.J."/>
            <person name="Morowitz M.J."/>
            <person name="Banfield J.F."/>
        </authorList>
    </citation>
    <scope>NUCLEOTIDE SEQUENCE</scope>
</reference>
<dbReference type="Gene3D" id="3.65.10.10">
    <property type="entry name" value="Enolpyruvate transferase domain"/>
    <property type="match status" value="1"/>
</dbReference>
<dbReference type="InterPro" id="IPR013792">
    <property type="entry name" value="RNA3'P_cycl/enolpyr_Trfase_a/b"/>
</dbReference>
<dbReference type="EMBL" id="AZMM01014972">
    <property type="protein sequence ID" value="ETJ30508.1"/>
    <property type="molecule type" value="Genomic_DNA"/>
</dbReference>
<dbReference type="SUPFAM" id="SSF55205">
    <property type="entry name" value="EPT/RTPC-like"/>
    <property type="match status" value="1"/>
</dbReference>
<sequence length="70" mass="7189">TNAIPTGTIASIPAKAHAHRALICAALANSPSTILLSRTSKDIDATMDSLRGLGAHVVYENKVVTVIPGP</sequence>
<feature type="domain" description="Enolpyruvate transferase" evidence="2">
    <location>
        <begin position="7"/>
        <end position="68"/>
    </location>
</feature>
<name>W1XJH2_9ZZZZ</name>
<accession>W1XJH2</accession>
<dbReference type="InterPro" id="IPR001986">
    <property type="entry name" value="Enolpyruvate_Tfrase_dom"/>
</dbReference>
<gene>
    <name evidence="3" type="ORF">Q604_UNBC14972G0001</name>
</gene>
<dbReference type="Pfam" id="PF00275">
    <property type="entry name" value="EPSP_synthase"/>
    <property type="match status" value="1"/>
</dbReference>
<dbReference type="AlphaFoldDB" id="W1XJH2"/>
<evidence type="ECO:0000256" key="1">
    <source>
        <dbReference type="ARBA" id="ARBA00022679"/>
    </source>
</evidence>
<keyword evidence="1 3" id="KW-0808">Transferase</keyword>
<proteinExistence type="predicted"/>
<dbReference type="GO" id="GO:0016765">
    <property type="term" value="F:transferase activity, transferring alkyl or aryl (other than methyl) groups"/>
    <property type="evidence" value="ECO:0007669"/>
    <property type="project" value="InterPro"/>
</dbReference>
<organism evidence="3">
    <name type="scientific">human gut metagenome</name>
    <dbReference type="NCBI Taxonomy" id="408170"/>
    <lineage>
        <taxon>unclassified sequences</taxon>
        <taxon>metagenomes</taxon>
        <taxon>organismal metagenomes</taxon>
    </lineage>
</organism>
<comment type="caution">
    <text evidence="3">The sequence shown here is derived from an EMBL/GenBank/DDBJ whole genome shotgun (WGS) entry which is preliminary data.</text>
</comment>
<feature type="non-terminal residue" evidence="3">
    <location>
        <position position="70"/>
    </location>
</feature>
<protein>
    <submittedName>
        <fullName evidence="3">3-phosphoshikimate 1-carboxyvinyltransferase</fullName>
    </submittedName>
</protein>
<feature type="non-terminal residue" evidence="3">
    <location>
        <position position="1"/>
    </location>
</feature>
<dbReference type="InterPro" id="IPR036968">
    <property type="entry name" value="Enolpyruvate_Tfrase_sf"/>
</dbReference>
<evidence type="ECO:0000313" key="3">
    <source>
        <dbReference type="EMBL" id="ETJ30508.1"/>
    </source>
</evidence>
<evidence type="ECO:0000259" key="2">
    <source>
        <dbReference type="Pfam" id="PF00275"/>
    </source>
</evidence>